<dbReference type="EMBL" id="PIOD01000014">
    <property type="protein sequence ID" value="RDW17243.1"/>
    <property type="molecule type" value="Genomic_DNA"/>
</dbReference>
<proteinExistence type="inferred from homology"/>
<dbReference type="InterPro" id="IPR005321">
    <property type="entry name" value="Peptidase_S58_DmpA"/>
</dbReference>
<evidence type="ECO:0000313" key="2">
    <source>
        <dbReference type="EMBL" id="RDW17243.1"/>
    </source>
</evidence>
<keyword evidence="2" id="KW-0645">Protease</keyword>
<dbReference type="RefSeq" id="WP_115750254.1">
    <property type="nucleotide sequence ID" value="NZ_PIOD01000014.1"/>
</dbReference>
<dbReference type="AlphaFoldDB" id="A0A3D8PMA3"/>
<evidence type="ECO:0000313" key="3">
    <source>
        <dbReference type="Proteomes" id="UP000256520"/>
    </source>
</evidence>
<dbReference type="OrthoDB" id="9770388at2"/>
<protein>
    <submittedName>
        <fullName evidence="2">Aminopeptidase</fullName>
    </submittedName>
</protein>
<dbReference type="PANTHER" id="PTHR36512">
    <property type="entry name" value="D-AMINOPEPTIDASE"/>
    <property type="match status" value="1"/>
</dbReference>
<comment type="similarity">
    <text evidence="1">Belongs to the peptidase S58 family.</text>
</comment>
<dbReference type="Gene3D" id="3.60.70.12">
    <property type="entry name" value="L-amino peptidase D-ALA esterase/amidase"/>
    <property type="match status" value="1"/>
</dbReference>
<keyword evidence="3" id="KW-1185">Reference proteome</keyword>
<evidence type="ECO:0000256" key="1">
    <source>
        <dbReference type="ARBA" id="ARBA00007068"/>
    </source>
</evidence>
<name>A0A3D8PMA3_9BACI</name>
<dbReference type="CDD" id="cd02253">
    <property type="entry name" value="DmpA"/>
    <property type="match status" value="1"/>
</dbReference>
<dbReference type="Pfam" id="PF03576">
    <property type="entry name" value="Peptidase_S58"/>
    <property type="match status" value="1"/>
</dbReference>
<dbReference type="SUPFAM" id="SSF56266">
    <property type="entry name" value="DmpA/ArgJ-like"/>
    <property type="match status" value="1"/>
</dbReference>
<dbReference type="PANTHER" id="PTHR36512:SF3">
    <property type="entry name" value="BLR5678 PROTEIN"/>
    <property type="match status" value="1"/>
</dbReference>
<dbReference type="InterPro" id="IPR016117">
    <property type="entry name" value="ArgJ-like_dom_sf"/>
</dbReference>
<accession>A0A3D8PMA3</accession>
<comment type="caution">
    <text evidence="2">The sequence shown here is derived from an EMBL/GenBank/DDBJ whole genome shotgun (WGS) entry which is preliminary data.</text>
</comment>
<sequence>MGLQKGKENCITDVDGIKVGHVTLYEEIDDKKTICTGVTAILPHADNPFRKKVYAGSAVINGFGKTAGLVQLEELGLLESPIMLTNTFSVGAVMQGTLQYMLEQTEEIGDTTSTINLVVGECNDGYLNSIRLQAIKPVHAIEAIRSATESPVEEGAIGAGKGMVCFGYKGGIGTASRIVEFDEHHYTVGCLVLSNFGKREHALFANLDQNIHDTLDGSIMMIIATDAPLSDRQLKRLAKRCAVGIGRTGSNIDNGSGDIAIAFSTANKYDHHATEPIESIEFIRDDHPMTNQLFQAVIEATEEAVIRSLAFSETTKGRKGRLVERAPIKNLIHE</sequence>
<dbReference type="Proteomes" id="UP000256520">
    <property type="component" value="Unassembled WGS sequence"/>
</dbReference>
<dbReference type="GO" id="GO:0004177">
    <property type="term" value="F:aminopeptidase activity"/>
    <property type="evidence" value="ECO:0007669"/>
    <property type="project" value="UniProtKB-KW"/>
</dbReference>
<keyword evidence="2" id="KW-0031">Aminopeptidase</keyword>
<reference evidence="3" key="1">
    <citation type="submission" date="2017-11" db="EMBL/GenBank/DDBJ databases">
        <authorList>
            <person name="Zhu W."/>
        </authorList>
    </citation>
    <scope>NUCLEOTIDE SEQUENCE [LARGE SCALE GENOMIC DNA]</scope>
    <source>
        <strain evidence="3">CAU 1051</strain>
    </source>
</reference>
<keyword evidence="2" id="KW-0378">Hydrolase</keyword>
<gene>
    <name evidence="2" type="ORF">CWR45_12670</name>
</gene>
<organism evidence="2 3">
    <name type="scientific">Oceanobacillus chungangensis</name>
    <dbReference type="NCBI Taxonomy" id="1229152"/>
    <lineage>
        <taxon>Bacteria</taxon>
        <taxon>Bacillati</taxon>
        <taxon>Bacillota</taxon>
        <taxon>Bacilli</taxon>
        <taxon>Bacillales</taxon>
        <taxon>Bacillaceae</taxon>
        <taxon>Oceanobacillus</taxon>
    </lineage>
</organism>